<keyword evidence="4" id="KW-1185">Reference proteome</keyword>
<dbReference type="InterPro" id="IPR000212">
    <property type="entry name" value="DNA_helicase_UvrD/REP"/>
</dbReference>
<dbReference type="EMBL" id="JACHGJ010000006">
    <property type="protein sequence ID" value="MBB6481532.1"/>
    <property type="molecule type" value="Genomic_DNA"/>
</dbReference>
<dbReference type="GO" id="GO:0043138">
    <property type="term" value="F:3'-5' DNA helicase activity"/>
    <property type="evidence" value="ECO:0007669"/>
    <property type="project" value="TreeGrafter"/>
</dbReference>
<feature type="domain" description="UvrD-like helicase C-terminal" evidence="2">
    <location>
        <begin position="547"/>
        <end position="596"/>
    </location>
</feature>
<dbReference type="InterPro" id="IPR027785">
    <property type="entry name" value="UvrD-like_helicase_C"/>
</dbReference>
<sequence>MVEIIRGVIKKQGSSSLLDNAFQDMDYNGMLFLGYPLIGLGTAIDALFISEEFGVIIFDLVEGTDFSDRIEIQDELFNVLQANLLKNKSLTNRRNLLVDIDVISFAPGCSGSNDSCLYDKGDVKPYLEKKERWKHPEIFESLVSVIQVATKIKKAEIKTFTEDNSRGAKIAKVNAAIATLDREQAKAVLETSEGLQRIRGLAGSGKTIVLAMKVAYLHSIYPEWKIGVTYHTRALKQQFESLITKFTIEQISQEPTENLKILQTWGSSNSPGIYYDYCKSHGLEYYDFRSAKSKCGFDDPFDFACSTALEATVEPNPQFDIILIDEAQDVPESFIKLCHNFVKDNKRLVWAYDELQQLGTPQNLDIEEIFGKGTELRNNAGKPKEDIILYKCYRNSRPTLVTAHALGFGIYRNEGPVQMFSNETLWSDVGYEVTRGELELGKDVRLERTSDSSPLFLEKIDKDSEIIKCELFSGFDEQVKWVANDIENNLKNEELSCNDIIVIYSDARKVQEKMGPLRKMLLEKGIKSHIAGVNTSPDAFFQNDSITFTSIFRAKGNEAAFIYIVDSQFCYSGYNLQKKRNILFTAITRSKGWVRICGYGEEMEGLIEEYEKIREKDFTLDFKYPTKEELALMETVYRDMTPQEQKSVETSKESLNLILSSLKEGTIKKEDIPENIRKSLLDHLS</sequence>
<evidence type="ECO:0000259" key="2">
    <source>
        <dbReference type="Pfam" id="PF13538"/>
    </source>
</evidence>
<dbReference type="GO" id="GO:0005524">
    <property type="term" value="F:ATP binding"/>
    <property type="evidence" value="ECO:0007669"/>
    <property type="project" value="InterPro"/>
</dbReference>
<keyword evidence="3" id="KW-0067">ATP-binding</keyword>
<reference evidence="3 4" key="1">
    <citation type="submission" date="2020-08" db="EMBL/GenBank/DDBJ databases">
        <title>Genomic Encyclopedia of Type Strains, Phase IV (KMG-IV): sequencing the most valuable type-strain genomes for metagenomic binning, comparative biology and taxonomic classification.</title>
        <authorList>
            <person name="Goeker M."/>
        </authorList>
    </citation>
    <scope>NUCLEOTIDE SEQUENCE [LARGE SCALE GENOMIC DNA]</scope>
    <source>
        <strain evidence="3 4">DSM 2461</strain>
    </source>
</reference>
<dbReference type="GO" id="GO:0005829">
    <property type="term" value="C:cytosol"/>
    <property type="evidence" value="ECO:0007669"/>
    <property type="project" value="TreeGrafter"/>
</dbReference>
<dbReference type="GO" id="GO:0000725">
    <property type="term" value="P:recombinational repair"/>
    <property type="evidence" value="ECO:0007669"/>
    <property type="project" value="TreeGrafter"/>
</dbReference>
<keyword evidence="3" id="KW-0347">Helicase</keyword>
<dbReference type="InterPro" id="IPR027417">
    <property type="entry name" value="P-loop_NTPase"/>
</dbReference>
<organism evidence="3 4">
    <name type="scientific">Spirochaeta isovalerica</name>
    <dbReference type="NCBI Taxonomy" id="150"/>
    <lineage>
        <taxon>Bacteria</taxon>
        <taxon>Pseudomonadati</taxon>
        <taxon>Spirochaetota</taxon>
        <taxon>Spirochaetia</taxon>
        <taxon>Spirochaetales</taxon>
        <taxon>Spirochaetaceae</taxon>
        <taxon>Spirochaeta</taxon>
    </lineage>
</organism>
<comment type="caution">
    <text evidence="3">The sequence shown here is derived from an EMBL/GenBank/DDBJ whole genome shotgun (WGS) entry which is preliminary data.</text>
</comment>
<name>A0A841RGT2_9SPIO</name>
<dbReference type="AlphaFoldDB" id="A0A841RGT2"/>
<accession>A0A841RGT2</accession>
<dbReference type="Gene3D" id="3.40.50.300">
    <property type="entry name" value="P-loop containing nucleotide triphosphate hydrolases"/>
    <property type="match status" value="2"/>
</dbReference>
<dbReference type="PANTHER" id="PTHR11070">
    <property type="entry name" value="UVRD / RECB / PCRA DNA HELICASE FAMILY MEMBER"/>
    <property type="match status" value="1"/>
</dbReference>
<evidence type="ECO:0000313" key="4">
    <source>
        <dbReference type="Proteomes" id="UP000587760"/>
    </source>
</evidence>
<dbReference type="GO" id="GO:0003677">
    <property type="term" value="F:DNA binding"/>
    <property type="evidence" value="ECO:0007669"/>
    <property type="project" value="InterPro"/>
</dbReference>
<dbReference type="Pfam" id="PF13538">
    <property type="entry name" value="UvrD_C_2"/>
    <property type="match status" value="1"/>
</dbReference>
<evidence type="ECO:0000256" key="1">
    <source>
        <dbReference type="ARBA" id="ARBA00034923"/>
    </source>
</evidence>
<dbReference type="PANTHER" id="PTHR11070:SF2">
    <property type="entry name" value="ATP-DEPENDENT DNA HELICASE SRS2"/>
    <property type="match status" value="1"/>
</dbReference>
<dbReference type="SUPFAM" id="SSF52540">
    <property type="entry name" value="P-loop containing nucleoside triphosphate hydrolases"/>
    <property type="match status" value="1"/>
</dbReference>
<dbReference type="GO" id="GO:0033202">
    <property type="term" value="C:DNA helicase complex"/>
    <property type="evidence" value="ECO:0007669"/>
    <property type="project" value="TreeGrafter"/>
</dbReference>
<protein>
    <recommendedName>
        <fullName evidence="1">DNA 3'-5' helicase II</fullName>
    </recommendedName>
</protein>
<evidence type="ECO:0000313" key="3">
    <source>
        <dbReference type="EMBL" id="MBB6481532.1"/>
    </source>
</evidence>
<dbReference type="RefSeq" id="WP_184747769.1">
    <property type="nucleotide sequence ID" value="NZ_JACHGJ010000006.1"/>
</dbReference>
<keyword evidence="3" id="KW-0378">Hydrolase</keyword>
<dbReference type="Proteomes" id="UP000587760">
    <property type="component" value="Unassembled WGS sequence"/>
</dbReference>
<proteinExistence type="predicted"/>
<gene>
    <name evidence="3" type="ORF">HNR50_003212</name>
</gene>
<keyword evidence="3" id="KW-0547">Nucleotide-binding</keyword>